<dbReference type="InterPro" id="IPR007789">
    <property type="entry name" value="DUF688"/>
</dbReference>
<sequence>MSHRRIHSKGNVPFSWEEKPGVPKSNRHQKSSSDHTCLKIQPVYDPMVGISYVHPQHKNIAPPPPAQNACTLKSCSKSSVDEYSNKGKNKYCGGKSSSNNNNISSVFSCKYSCDIVVVQNDDDVFSFSKLPPIPKQRYSSKSFVNYTPC</sequence>
<keyword evidence="3" id="KW-1185">Reference proteome</keyword>
<evidence type="ECO:0000313" key="3">
    <source>
        <dbReference type="Proteomes" id="UP000030748"/>
    </source>
</evidence>
<protein>
    <submittedName>
        <fullName evidence="2">Uncharacterized protein</fullName>
    </submittedName>
</protein>
<dbReference type="Pfam" id="PF05097">
    <property type="entry name" value="DUF688"/>
    <property type="match status" value="1"/>
</dbReference>
<dbReference type="AlphaFoldDB" id="A0A022RZX7"/>
<name>A0A022RZX7_ERYGU</name>
<dbReference type="EMBL" id="KI630214">
    <property type="protein sequence ID" value="EYU44520.1"/>
    <property type="molecule type" value="Genomic_DNA"/>
</dbReference>
<feature type="region of interest" description="Disordered" evidence="1">
    <location>
        <begin position="1"/>
        <end position="35"/>
    </location>
</feature>
<proteinExistence type="predicted"/>
<organism evidence="2 3">
    <name type="scientific">Erythranthe guttata</name>
    <name type="common">Yellow monkey flower</name>
    <name type="synonym">Mimulus guttatus</name>
    <dbReference type="NCBI Taxonomy" id="4155"/>
    <lineage>
        <taxon>Eukaryota</taxon>
        <taxon>Viridiplantae</taxon>
        <taxon>Streptophyta</taxon>
        <taxon>Embryophyta</taxon>
        <taxon>Tracheophyta</taxon>
        <taxon>Spermatophyta</taxon>
        <taxon>Magnoliopsida</taxon>
        <taxon>eudicotyledons</taxon>
        <taxon>Gunneridae</taxon>
        <taxon>Pentapetalae</taxon>
        <taxon>asterids</taxon>
        <taxon>lamiids</taxon>
        <taxon>Lamiales</taxon>
        <taxon>Phrymaceae</taxon>
        <taxon>Erythranthe</taxon>
    </lineage>
</organism>
<reference evidence="2 3" key="1">
    <citation type="journal article" date="2013" name="Proc. Natl. Acad. Sci. U.S.A.">
        <title>Fine-scale variation in meiotic recombination in Mimulus inferred from population shotgun sequencing.</title>
        <authorList>
            <person name="Hellsten U."/>
            <person name="Wright K.M."/>
            <person name="Jenkins J."/>
            <person name="Shu S."/>
            <person name="Yuan Y."/>
            <person name="Wessler S.R."/>
            <person name="Schmutz J."/>
            <person name="Willis J.H."/>
            <person name="Rokhsar D.S."/>
        </authorList>
    </citation>
    <scope>NUCLEOTIDE SEQUENCE [LARGE SCALE GENOMIC DNA]</scope>
    <source>
        <strain evidence="3">cv. DUN x IM62</strain>
    </source>
</reference>
<gene>
    <name evidence="2" type="ORF">MIMGU_mgv1a015674mg</name>
</gene>
<accession>A0A022RZX7</accession>
<dbReference type="Proteomes" id="UP000030748">
    <property type="component" value="Unassembled WGS sequence"/>
</dbReference>
<evidence type="ECO:0000256" key="1">
    <source>
        <dbReference type="SAM" id="MobiDB-lite"/>
    </source>
</evidence>
<evidence type="ECO:0000313" key="2">
    <source>
        <dbReference type="EMBL" id="EYU44520.1"/>
    </source>
</evidence>